<sequence length="74" mass="7669">MPWGTAVRQHLAVLVGRRWVFVGVAVLLAAVTAAVLTLRSGPSPACAAPPTGNTVHRGKATFYDSGVRAATVRS</sequence>
<organism evidence="1 2">
    <name type="scientific">Phytohabitans flavus</name>
    <dbReference type="NCBI Taxonomy" id="1076124"/>
    <lineage>
        <taxon>Bacteria</taxon>
        <taxon>Bacillati</taxon>
        <taxon>Actinomycetota</taxon>
        <taxon>Actinomycetes</taxon>
        <taxon>Micromonosporales</taxon>
        <taxon>Micromonosporaceae</taxon>
    </lineage>
</organism>
<gene>
    <name evidence="1" type="ORF">Pflav_060530</name>
</gene>
<reference evidence="1 2" key="1">
    <citation type="submission" date="2020-03" db="EMBL/GenBank/DDBJ databases">
        <title>Whole genome shotgun sequence of Phytohabitans flavus NBRC 107702.</title>
        <authorList>
            <person name="Komaki H."/>
            <person name="Tamura T."/>
        </authorList>
    </citation>
    <scope>NUCLEOTIDE SEQUENCE [LARGE SCALE GENOMIC DNA]</scope>
    <source>
        <strain evidence="1 2">NBRC 107702</strain>
    </source>
</reference>
<dbReference type="KEGG" id="pfla:Pflav_060530"/>
<dbReference type="Proteomes" id="UP000502508">
    <property type="component" value="Chromosome"/>
</dbReference>
<accession>A0A6F8Y0Q9</accession>
<evidence type="ECO:0000313" key="1">
    <source>
        <dbReference type="EMBL" id="BCB79643.1"/>
    </source>
</evidence>
<keyword evidence="2" id="KW-1185">Reference proteome</keyword>
<protein>
    <submittedName>
        <fullName evidence="1">Uncharacterized protein</fullName>
    </submittedName>
</protein>
<name>A0A6F8Y0Q9_9ACTN</name>
<dbReference type="AlphaFoldDB" id="A0A6F8Y0Q9"/>
<dbReference type="RefSeq" id="WP_232072040.1">
    <property type="nucleotide sequence ID" value="NZ_AP022870.1"/>
</dbReference>
<proteinExistence type="predicted"/>
<reference evidence="1 2" key="2">
    <citation type="submission" date="2020-03" db="EMBL/GenBank/DDBJ databases">
        <authorList>
            <person name="Ichikawa N."/>
            <person name="Kimura A."/>
            <person name="Kitahashi Y."/>
            <person name="Uohara A."/>
        </authorList>
    </citation>
    <scope>NUCLEOTIDE SEQUENCE [LARGE SCALE GENOMIC DNA]</scope>
    <source>
        <strain evidence="1 2">NBRC 107702</strain>
    </source>
</reference>
<evidence type="ECO:0000313" key="2">
    <source>
        <dbReference type="Proteomes" id="UP000502508"/>
    </source>
</evidence>
<dbReference type="EMBL" id="AP022870">
    <property type="protein sequence ID" value="BCB79643.1"/>
    <property type="molecule type" value="Genomic_DNA"/>
</dbReference>